<dbReference type="InParanoid" id="A0A0D2K1W5"/>
<dbReference type="InterPro" id="IPR000700">
    <property type="entry name" value="PAS-assoc_C"/>
</dbReference>
<dbReference type="InterPro" id="IPR003594">
    <property type="entry name" value="HATPase_dom"/>
</dbReference>
<dbReference type="GO" id="GO:0000155">
    <property type="term" value="F:phosphorelay sensor kinase activity"/>
    <property type="evidence" value="ECO:0007669"/>
    <property type="project" value="InterPro"/>
</dbReference>
<dbReference type="Proteomes" id="UP000032233">
    <property type="component" value="Unassembled WGS sequence"/>
</dbReference>
<keyword evidence="4" id="KW-0808">Transferase</keyword>
<keyword evidence="5" id="KW-0547">Nucleotide-binding</keyword>
<dbReference type="SUPFAM" id="SSF55874">
    <property type="entry name" value="ATPase domain of HSP90 chaperone/DNA topoisomerase II/histidine kinase"/>
    <property type="match status" value="1"/>
</dbReference>
<dbReference type="EC" id="2.7.13.3" evidence="2"/>
<dbReference type="SUPFAM" id="SSF55785">
    <property type="entry name" value="PYP-like sensor domain (PAS domain)"/>
    <property type="match status" value="2"/>
</dbReference>
<dbReference type="InterPro" id="IPR013767">
    <property type="entry name" value="PAS_fold"/>
</dbReference>
<feature type="domain" description="PAS" evidence="10">
    <location>
        <begin position="19"/>
        <end position="89"/>
    </location>
</feature>
<keyword evidence="3" id="KW-0597">Phosphoprotein</keyword>
<dbReference type="PROSITE" id="PS50109">
    <property type="entry name" value="HIS_KIN"/>
    <property type="match status" value="1"/>
</dbReference>
<dbReference type="AlphaFoldDB" id="A0A0D2K1W5"/>
<dbReference type="InterPro" id="IPR035965">
    <property type="entry name" value="PAS-like_dom_sf"/>
</dbReference>
<dbReference type="Pfam" id="PF08447">
    <property type="entry name" value="PAS_3"/>
    <property type="match status" value="1"/>
</dbReference>
<name>A0A0D2K1W5_9BACT</name>
<feature type="domain" description="PAC" evidence="11">
    <location>
        <begin position="93"/>
        <end position="143"/>
    </location>
</feature>
<evidence type="ECO:0000256" key="1">
    <source>
        <dbReference type="ARBA" id="ARBA00000085"/>
    </source>
</evidence>
<dbReference type="InterPro" id="IPR000014">
    <property type="entry name" value="PAS"/>
</dbReference>
<evidence type="ECO:0000313" key="12">
    <source>
        <dbReference type="EMBL" id="KIX15675.1"/>
    </source>
</evidence>
<dbReference type="InterPro" id="IPR004358">
    <property type="entry name" value="Sig_transdc_His_kin-like_C"/>
</dbReference>
<evidence type="ECO:0000313" key="13">
    <source>
        <dbReference type="Proteomes" id="UP000032233"/>
    </source>
</evidence>
<keyword evidence="7" id="KW-0067">ATP-binding</keyword>
<evidence type="ECO:0000259" key="9">
    <source>
        <dbReference type="PROSITE" id="PS50109"/>
    </source>
</evidence>
<organism evidence="12 13">
    <name type="scientific">Dethiosulfatarculus sandiegensis</name>
    <dbReference type="NCBI Taxonomy" id="1429043"/>
    <lineage>
        <taxon>Bacteria</taxon>
        <taxon>Pseudomonadati</taxon>
        <taxon>Thermodesulfobacteriota</taxon>
        <taxon>Desulfarculia</taxon>
        <taxon>Desulfarculales</taxon>
        <taxon>Desulfarculaceae</taxon>
        <taxon>Dethiosulfatarculus</taxon>
    </lineage>
</organism>
<keyword evidence="6" id="KW-0418">Kinase</keyword>
<dbReference type="InterPro" id="IPR005467">
    <property type="entry name" value="His_kinase_dom"/>
</dbReference>
<dbReference type="Gene3D" id="1.10.287.130">
    <property type="match status" value="1"/>
</dbReference>
<dbReference type="SMART" id="SM00388">
    <property type="entry name" value="HisKA"/>
    <property type="match status" value="1"/>
</dbReference>
<gene>
    <name evidence="12" type="ORF">X474_02045</name>
</gene>
<dbReference type="NCBIfam" id="TIGR00229">
    <property type="entry name" value="sensory_box"/>
    <property type="match status" value="2"/>
</dbReference>
<dbReference type="InterPro" id="IPR003661">
    <property type="entry name" value="HisK_dim/P_dom"/>
</dbReference>
<dbReference type="InterPro" id="IPR036097">
    <property type="entry name" value="HisK_dim/P_sf"/>
</dbReference>
<dbReference type="PROSITE" id="PS50112">
    <property type="entry name" value="PAS"/>
    <property type="match status" value="2"/>
</dbReference>
<dbReference type="Pfam" id="PF00989">
    <property type="entry name" value="PAS"/>
    <property type="match status" value="1"/>
</dbReference>
<dbReference type="InterPro" id="IPR001610">
    <property type="entry name" value="PAC"/>
</dbReference>
<dbReference type="EMBL" id="AZAC01000002">
    <property type="protein sequence ID" value="KIX15675.1"/>
    <property type="molecule type" value="Genomic_DNA"/>
</dbReference>
<feature type="domain" description="Histidine kinase" evidence="9">
    <location>
        <begin position="293"/>
        <end position="513"/>
    </location>
</feature>
<evidence type="ECO:0000256" key="7">
    <source>
        <dbReference type="ARBA" id="ARBA00022840"/>
    </source>
</evidence>
<dbReference type="CDD" id="cd00130">
    <property type="entry name" value="PAS"/>
    <property type="match status" value="2"/>
</dbReference>
<dbReference type="PANTHER" id="PTHR43065:SF10">
    <property type="entry name" value="PEROXIDE STRESS-ACTIVATED HISTIDINE KINASE MAK3"/>
    <property type="match status" value="1"/>
</dbReference>
<keyword evidence="8" id="KW-0902">Two-component regulatory system</keyword>
<dbReference type="Pfam" id="PF02518">
    <property type="entry name" value="HATPase_c"/>
    <property type="match status" value="1"/>
</dbReference>
<proteinExistence type="predicted"/>
<dbReference type="SMART" id="SM00091">
    <property type="entry name" value="PAS"/>
    <property type="match status" value="2"/>
</dbReference>
<dbReference type="CDD" id="cd00082">
    <property type="entry name" value="HisKA"/>
    <property type="match status" value="1"/>
</dbReference>
<dbReference type="Gene3D" id="3.30.450.20">
    <property type="entry name" value="PAS domain"/>
    <property type="match status" value="2"/>
</dbReference>
<evidence type="ECO:0000256" key="3">
    <source>
        <dbReference type="ARBA" id="ARBA00022553"/>
    </source>
</evidence>
<evidence type="ECO:0000256" key="8">
    <source>
        <dbReference type="ARBA" id="ARBA00023012"/>
    </source>
</evidence>
<dbReference type="Gene3D" id="3.30.565.10">
    <property type="entry name" value="Histidine kinase-like ATPase, C-terminal domain"/>
    <property type="match status" value="1"/>
</dbReference>
<dbReference type="InterPro" id="IPR013655">
    <property type="entry name" value="PAS_fold_3"/>
</dbReference>
<evidence type="ECO:0000256" key="6">
    <source>
        <dbReference type="ARBA" id="ARBA00022777"/>
    </source>
</evidence>
<dbReference type="OrthoDB" id="9762798at2"/>
<dbReference type="GO" id="GO:0005524">
    <property type="term" value="F:ATP binding"/>
    <property type="evidence" value="ECO:0007669"/>
    <property type="project" value="UniProtKB-KW"/>
</dbReference>
<dbReference type="SUPFAM" id="SSF47384">
    <property type="entry name" value="Homodimeric domain of signal transducing histidine kinase"/>
    <property type="match status" value="1"/>
</dbReference>
<feature type="domain" description="PAS" evidence="10">
    <location>
        <begin position="144"/>
        <end position="218"/>
    </location>
</feature>
<evidence type="ECO:0000256" key="2">
    <source>
        <dbReference type="ARBA" id="ARBA00012438"/>
    </source>
</evidence>
<dbReference type="PRINTS" id="PR00344">
    <property type="entry name" value="BCTRLSENSOR"/>
</dbReference>
<evidence type="ECO:0000256" key="4">
    <source>
        <dbReference type="ARBA" id="ARBA00022679"/>
    </source>
</evidence>
<evidence type="ECO:0000259" key="10">
    <source>
        <dbReference type="PROSITE" id="PS50112"/>
    </source>
</evidence>
<dbReference type="Pfam" id="PF00512">
    <property type="entry name" value="HisKA"/>
    <property type="match status" value="1"/>
</dbReference>
<comment type="caution">
    <text evidence="12">The sequence shown here is derived from an EMBL/GenBank/DDBJ whole genome shotgun (WGS) entry which is preliminary data.</text>
</comment>
<reference evidence="12 13" key="1">
    <citation type="submission" date="2013-11" db="EMBL/GenBank/DDBJ databases">
        <title>Metagenomic analysis of a methanogenic consortium involved in long chain n-alkane degradation.</title>
        <authorList>
            <person name="Davidova I.A."/>
            <person name="Callaghan A.V."/>
            <person name="Wawrik B."/>
            <person name="Pruitt S."/>
            <person name="Marks C."/>
            <person name="Duncan K.E."/>
            <person name="Suflita J.M."/>
        </authorList>
    </citation>
    <scope>NUCLEOTIDE SEQUENCE [LARGE SCALE GENOMIC DNA]</scope>
    <source>
        <strain evidence="12 13">SPR</strain>
    </source>
</reference>
<comment type="catalytic activity">
    <reaction evidence="1">
        <text>ATP + protein L-histidine = ADP + protein N-phospho-L-histidine.</text>
        <dbReference type="EC" id="2.7.13.3"/>
    </reaction>
</comment>
<dbReference type="PANTHER" id="PTHR43065">
    <property type="entry name" value="SENSOR HISTIDINE KINASE"/>
    <property type="match status" value="1"/>
</dbReference>
<feature type="domain" description="PAC" evidence="11">
    <location>
        <begin position="221"/>
        <end position="273"/>
    </location>
</feature>
<dbReference type="CDD" id="cd00075">
    <property type="entry name" value="HATPase"/>
    <property type="match status" value="1"/>
</dbReference>
<dbReference type="InterPro" id="IPR036890">
    <property type="entry name" value="HATPase_C_sf"/>
</dbReference>
<dbReference type="PROSITE" id="PS50113">
    <property type="entry name" value="PAC"/>
    <property type="match status" value="2"/>
</dbReference>
<dbReference type="GO" id="GO:0006355">
    <property type="term" value="P:regulation of DNA-templated transcription"/>
    <property type="evidence" value="ECO:0007669"/>
    <property type="project" value="InterPro"/>
</dbReference>
<sequence length="594" mass="66994">MISAKTGGRGLVMQDFASFGSNYRALVESSIEGMLVADVNARIIYANPPAGRILNYAKEELFNLELSSLVFPGQRAETLRKFQDNLRGLKTPEQHETLFKDRQGECIPVLLSMEKVYWQNGPCVFLAFYDITERKMAEEELRDNERKFVNLISNLPGMVYRCRRDHDSMLFVSAGVKDLTGFLPEDLIERRFVSYAGLIHPDDRGRVHRVINQCLGNQRPWRLEYRIQQKNKNECWVWEQGGGVFDTEGRLKHLEGFITDITESKRTEENLRRTEERRTRAEQMAYVGELAARLNHEIKNPLATIRTGLELINRGLNANDENRVILDTVVSEIRNVNQLVSGLLSAAAIDHFQTKAVVLQNLVQEVAISFEPLGRAQKVRLEMDNPDEPIVISFDTKAFRRFFGNLVINAFDVLEPGGVVRVSSCLMSDGEIDQLFTGFPGQVVALSVSDNGPGIPRDQLDQVFLPFFTTKNKGTGLGLSIAHDIIEAQGGVLQVASEAGSGASFTAYLPVGDRPPCYTILPEKKDACHNCQVADNDLCWLKHKAECSFGLGGLRDCMDCPVYQRYNLNYYAAMLEPEVSKCKVPYFWWTMNSI</sequence>
<dbReference type="SMART" id="SM00387">
    <property type="entry name" value="HATPase_c"/>
    <property type="match status" value="1"/>
</dbReference>
<dbReference type="STRING" id="1429043.X474_02045"/>
<accession>A0A0D2K1W5</accession>
<dbReference type="SMART" id="SM00086">
    <property type="entry name" value="PAC"/>
    <property type="match status" value="2"/>
</dbReference>
<protein>
    <recommendedName>
        <fullName evidence="2">histidine kinase</fullName>
        <ecNumber evidence="2">2.7.13.3</ecNumber>
    </recommendedName>
</protein>
<evidence type="ECO:0000259" key="11">
    <source>
        <dbReference type="PROSITE" id="PS50113"/>
    </source>
</evidence>
<evidence type="ECO:0000256" key="5">
    <source>
        <dbReference type="ARBA" id="ARBA00022741"/>
    </source>
</evidence>
<keyword evidence="13" id="KW-1185">Reference proteome</keyword>